<keyword evidence="6" id="KW-0349">Heme</keyword>
<dbReference type="InterPro" id="IPR017972">
    <property type="entry name" value="Cyt_P450_CS"/>
</dbReference>
<dbReference type="STRING" id="28573.A0A0U1LW00"/>
<dbReference type="InterPro" id="IPR050121">
    <property type="entry name" value="Cytochrome_P450_monoxygenase"/>
</dbReference>
<evidence type="ECO:0000256" key="2">
    <source>
        <dbReference type="ARBA" id="ARBA00010617"/>
    </source>
</evidence>
<keyword evidence="5 6" id="KW-0408">Iron</keyword>
<evidence type="ECO:0000256" key="5">
    <source>
        <dbReference type="ARBA" id="ARBA00023004"/>
    </source>
</evidence>
<dbReference type="OrthoDB" id="1470350at2759"/>
<dbReference type="PANTHER" id="PTHR24305:SF166">
    <property type="entry name" value="CYTOCHROME P450 12A4, MITOCHONDRIAL-RELATED"/>
    <property type="match status" value="1"/>
</dbReference>
<comment type="similarity">
    <text evidence="2 6">Belongs to the cytochrome P450 family.</text>
</comment>
<dbReference type="Gene3D" id="1.10.630.10">
    <property type="entry name" value="Cytochrome P450"/>
    <property type="match status" value="1"/>
</dbReference>
<dbReference type="GO" id="GO:0004497">
    <property type="term" value="F:monooxygenase activity"/>
    <property type="evidence" value="ECO:0007669"/>
    <property type="project" value="UniProtKB-KW"/>
</dbReference>
<keyword evidence="6" id="KW-0503">Monooxygenase</keyword>
<proteinExistence type="inferred from homology"/>
<dbReference type="OMA" id="PDECSLW"/>
<dbReference type="Pfam" id="PF00067">
    <property type="entry name" value="p450"/>
    <property type="match status" value="1"/>
</dbReference>
<evidence type="ECO:0000256" key="6">
    <source>
        <dbReference type="RuleBase" id="RU000461"/>
    </source>
</evidence>
<dbReference type="InterPro" id="IPR001128">
    <property type="entry name" value="Cyt_P450"/>
</dbReference>
<keyword evidence="8" id="KW-1185">Reference proteome</keyword>
<evidence type="ECO:0000256" key="4">
    <source>
        <dbReference type="ARBA" id="ARBA00023002"/>
    </source>
</evidence>
<sequence>MDASLRTVAITLAVLYVLFKCASFIRNYTIARRSGFPVYISPVLSKSVAWLILGPTFQLQFEKYLPEWVYHRLDFTISGWEVRWRAKMHHRPGKTFVVVTPDECSLWVGDPALGTTILQRRKDFLQPPIVGQFLGLFGSNLAQVSIGMSAYASEIPMLIPSVFKSNGEDWQRQRRIIAPNLNENIMESVWDETCRQSQSMLEFLVKNPGGQTLGGLRSIAINVLGQAGLGHNQPWSPDFVQSLGTNWEGARIAYFKTIARVTDRFIEAVLVPSWLKKMPFMSESMQLLGREMERVPDYLKEILSEERKKAASGNAKPHNNLLDLLVHFSSSENKSGLSLSEDEIGGNLWVFTAAGFDTAATAMGYAVILLTVYPKWQDWVNEELQQIDLNGKYTEVFPRCQRTLALLMETMRLFSPSIHTTRTVNEPQQVADTTGTHLLLPSFDIYISAQSIHNDRDIWGDDVQEFNPARWLDDAGQVITPAKGTYLPWSGGPRICPGMKMAQVEFVAVFATVFRHARCEPLQLDQETQEESRARFLDAMDKSVPKLTLQVKDPDKIQLRWIRNEAS</sequence>
<dbReference type="EMBL" id="CVMT01000003">
    <property type="protein sequence ID" value="CRG87272.1"/>
    <property type="molecule type" value="Genomic_DNA"/>
</dbReference>
<dbReference type="GO" id="GO:0005506">
    <property type="term" value="F:iron ion binding"/>
    <property type="evidence" value="ECO:0007669"/>
    <property type="project" value="InterPro"/>
</dbReference>
<accession>A0A0U1LW00</accession>
<dbReference type="PRINTS" id="PR00385">
    <property type="entry name" value="P450"/>
</dbReference>
<dbReference type="AlphaFoldDB" id="A0A0U1LW00"/>
<dbReference type="GO" id="GO:0020037">
    <property type="term" value="F:heme binding"/>
    <property type="evidence" value="ECO:0007669"/>
    <property type="project" value="InterPro"/>
</dbReference>
<evidence type="ECO:0000256" key="3">
    <source>
        <dbReference type="ARBA" id="ARBA00022723"/>
    </source>
</evidence>
<evidence type="ECO:0000313" key="7">
    <source>
        <dbReference type="EMBL" id="CRG87272.1"/>
    </source>
</evidence>
<dbReference type="PANTHER" id="PTHR24305">
    <property type="entry name" value="CYTOCHROME P450"/>
    <property type="match status" value="1"/>
</dbReference>
<dbReference type="GO" id="GO:0016705">
    <property type="term" value="F:oxidoreductase activity, acting on paired donors, with incorporation or reduction of molecular oxygen"/>
    <property type="evidence" value="ECO:0007669"/>
    <property type="project" value="InterPro"/>
</dbReference>
<dbReference type="CDD" id="cd11070">
    <property type="entry name" value="CYP56-like"/>
    <property type="match status" value="1"/>
</dbReference>
<dbReference type="SUPFAM" id="SSF48264">
    <property type="entry name" value="Cytochrome P450"/>
    <property type="match status" value="1"/>
</dbReference>
<evidence type="ECO:0000313" key="8">
    <source>
        <dbReference type="Proteomes" id="UP000054383"/>
    </source>
</evidence>
<keyword evidence="4 6" id="KW-0560">Oxidoreductase</keyword>
<name>A0A0U1LW00_TALIS</name>
<keyword evidence="3 6" id="KW-0479">Metal-binding</keyword>
<evidence type="ECO:0000256" key="1">
    <source>
        <dbReference type="ARBA" id="ARBA00001971"/>
    </source>
</evidence>
<dbReference type="Proteomes" id="UP000054383">
    <property type="component" value="Unassembled WGS sequence"/>
</dbReference>
<protein>
    <submittedName>
        <fullName evidence="7">Putative cytochrome P450 CYP13A7</fullName>
    </submittedName>
</protein>
<reference evidence="7 8" key="1">
    <citation type="submission" date="2015-04" db="EMBL/GenBank/DDBJ databases">
        <authorList>
            <person name="Syromyatnikov M.Y."/>
            <person name="Popov V.N."/>
        </authorList>
    </citation>
    <scope>NUCLEOTIDE SEQUENCE [LARGE SCALE GENOMIC DNA]</scope>
    <source>
        <strain evidence="7">WF-38-12</strain>
    </source>
</reference>
<dbReference type="InterPro" id="IPR036396">
    <property type="entry name" value="Cyt_P450_sf"/>
</dbReference>
<gene>
    <name evidence="7" type="ORF">PISL3812_04289</name>
</gene>
<dbReference type="PROSITE" id="PS00086">
    <property type="entry name" value="CYTOCHROME_P450"/>
    <property type="match status" value="1"/>
</dbReference>
<organism evidence="7 8">
    <name type="scientific">Talaromyces islandicus</name>
    <name type="common">Penicillium islandicum</name>
    <dbReference type="NCBI Taxonomy" id="28573"/>
    <lineage>
        <taxon>Eukaryota</taxon>
        <taxon>Fungi</taxon>
        <taxon>Dikarya</taxon>
        <taxon>Ascomycota</taxon>
        <taxon>Pezizomycotina</taxon>
        <taxon>Eurotiomycetes</taxon>
        <taxon>Eurotiomycetidae</taxon>
        <taxon>Eurotiales</taxon>
        <taxon>Trichocomaceae</taxon>
        <taxon>Talaromyces</taxon>
        <taxon>Talaromyces sect. Islandici</taxon>
    </lineage>
</organism>
<comment type="cofactor">
    <cofactor evidence="1">
        <name>heme</name>
        <dbReference type="ChEBI" id="CHEBI:30413"/>
    </cofactor>
</comment>